<protein>
    <submittedName>
        <fullName evidence="2">Uncharacterized protein</fullName>
    </submittedName>
</protein>
<feature type="region of interest" description="Disordered" evidence="1">
    <location>
        <begin position="46"/>
        <end position="78"/>
    </location>
</feature>
<dbReference type="AlphaFoldDB" id="A0A1A7WLS9"/>
<gene>
    <name evidence="2" type="primary">CT583700.1</name>
</gene>
<reference evidence="2" key="2">
    <citation type="submission" date="2016-06" db="EMBL/GenBank/DDBJ databases">
        <title>The genome of a short-lived fish provides insights into sex chromosome evolution and the genetic control of aging.</title>
        <authorList>
            <person name="Reichwald K."/>
            <person name="Felder M."/>
            <person name="Petzold A."/>
            <person name="Koch P."/>
            <person name="Groth M."/>
            <person name="Platzer M."/>
        </authorList>
    </citation>
    <scope>NUCLEOTIDE SEQUENCE</scope>
    <source>
        <tissue evidence="2">Brain</tissue>
    </source>
</reference>
<evidence type="ECO:0000256" key="1">
    <source>
        <dbReference type="SAM" id="MobiDB-lite"/>
    </source>
</evidence>
<name>A0A1A7WLS9_9TELE</name>
<feature type="non-terminal residue" evidence="2">
    <location>
        <position position="155"/>
    </location>
</feature>
<feature type="non-terminal residue" evidence="2">
    <location>
        <position position="1"/>
    </location>
</feature>
<reference evidence="2" key="1">
    <citation type="submission" date="2016-05" db="EMBL/GenBank/DDBJ databases">
        <authorList>
            <person name="Lavstsen T."/>
            <person name="Jespersen J.S."/>
        </authorList>
    </citation>
    <scope>NUCLEOTIDE SEQUENCE</scope>
    <source>
        <tissue evidence="2">Brain</tissue>
    </source>
</reference>
<dbReference type="EMBL" id="HADW01005151">
    <property type="protein sequence ID" value="SBP06551.1"/>
    <property type="molecule type" value="Transcribed_RNA"/>
</dbReference>
<proteinExistence type="predicted"/>
<feature type="compositionally biased region" description="Polar residues" evidence="1">
    <location>
        <begin position="64"/>
        <end position="73"/>
    </location>
</feature>
<sequence>LNAITVTQPQSPPLDISSSSSVIHKMQDNGKSDVTLINKYASFNTEGVSPSSSDSLNMFGVSPLRTNETTGTLSEDKQMRGLGALKAMSLERRLWETDYGKDPLASSDGLQDDTQFNYGQSKKDIDVTLKEPLKHLPSASVEKSKDADLLLLLYG</sequence>
<organism evidence="2">
    <name type="scientific">Iconisemion striatum</name>
    <dbReference type="NCBI Taxonomy" id="60296"/>
    <lineage>
        <taxon>Eukaryota</taxon>
        <taxon>Metazoa</taxon>
        <taxon>Chordata</taxon>
        <taxon>Craniata</taxon>
        <taxon>Vertebrata</taxon>
        <taxon>Euteleostomi</taxon>
        <taxon>Actinopterygii</taxon>
        <taxon>Neopterygii</taxon>
        <taxon>Teleostei</taxon>
        <taxon>Neoteleostei</taxon>
        <taxon>Acanthomorphata</taxon>
        <taxon>Ovalentaria</taxon>
        <taxon>Atherinomorphae</taxon>
        <taxon>Cyprinodontiformes</taxon>
        <taxon>Nothobranchiidae</taxon>
        <taxon>Iconisemion</taxon>
    </lineage>
</organism>
<evidence type="ECO:0000313" key="2">
    <source>
        <dbReference type="EMBL" id="SBP06551.1"/>
    </source>
</evidence>
<accession>A0A1A7WLS9</accession>
<feature type="compositionally biased region" description="Polar residues" evidence="1">
    <location>
        <begin position="46"/>
        <end position="56"/>
    </location>
</feature>